<gene>
    <name evidence="2" type="ORF">KAREZI_6</name>
</gene>
<keyword evidence="1" id="KW-0472">Membrane</keyword>
<feature type="transmembrane region" description="Helical" evidence="1">
    <location>
        <begin position="6"/>
        <end position="26"/>
    </location>
</feature>
<proteinExistence type="predicted"/>
<evidence type="ECO:0000313" key="2">
    <source>
        <dbReference type="EMBL" id="QDH50359.1"/>
    </source>
</evidence>
<dbReference type="EMBL" id="MN082625">
    <property type="protein sequence ID" value="QDH50359.1"/>
    <property type="molecule type" value="Genomic_DNA"/>
</dbReference>
<sequence>MKTLFYASLCWLGCIGFLLFCVIMTGGI</sequence>
<dbReference type="Proteomes" id="UP000317352">
    <property type="component" value="Genome"/>
</dbReference>
<keyword evidence="1" id="KW-1133">Transmembrane helix</keyword>
<organism evidence="2 3">
    <name type="scientific">Bacillus phage Karezi</name>
    <dbReference type="NCBI Taxonomy" id="2591398"/>
    <lineage>
        <taxon>Viruses</taxon>
        <taxon>Duplodnaviria</taxon>
        <taxon>Heunggongvirae</taxon>
        <taxon>Uroviricota</taxon>
        <taxon>Caudoviricetes</taxon>
        <taxon>Salasmaviridae</taxon>
        <taxon>Tatarstanvirinae</taxon>
        <taxon>Karezivirus</taxon>
        <taxon>Karezivirus karezi</taxon>
    </lineage>
</organism>
<name>A0A514AAS4_9CAUD</name>
<keyword evidence="3" id="KW-1185">Reference proteome</keyword>
<accession>A0A514AAS4</accession>
<evidence type="ECO:0000313" key="3">
    <source>
        <dbReference type="Proteomes" id="UP000317352"/>
    </source>
</evidence>
<keyword evidence="1" id="KW-0812">Transmembrane</keyword>
<evidence type="ECO:0000256" key="1">
    <source>
        <dbReference type="SAM" id="Phobius"/>
    </source>
</evidence>
<reference evidence="2 3" key="1">
    <citation type="submission" date="2019-06" db="EMBL/GenBank/DDBJ databases">
        <authorList>
            <person name="Sanders K."/>
            <person name="Barth R."/>
            <person name="Bowles K."/>
            <person name="Glasgow G."/>
            <person name="Gloe M."/>
            <person name="Lewis H."/>
            <person name="McGough T."/>
            <person name="Nutbrown S."/>
            <person name="Romulus S."/>
            <person name="Sergiano J."/>
            <person name="Shin D."/>
            <person name="Suresh M."/>
            <person name="Johnson A."/>
            <person name="Temple L."/>
        </authorList>
    </citation>
    <scope>NUCLEOTIDE SEQUENCE [LARGE SCALE GENOMIC DNA]</scope>
</reference>
<protein>
    <submittedName>
        <fullName evidence="2">Uncharacterized protein</fullName>
    </submittedName>
</protein>